<dbReference type="SUPFAM" id="SSF55136">
    <property type="entry name" value="Probable bacterial effector-binding domain"/>
    <property type="match status" value="1"/>
</dbReference>
<dbReference type="GO" id="GO:0005737">
    <property type="term" value="C:cytoplasm"/>
    <property type="evidence" value="ECO:0007669"/>
    <property type="project" value="TreeGrafter"/>
</dbReference>
<comment type="similarity">
    <text evidence="1">Belongs to the HEBP family.</text>
</comment>
<dbReference type="GO" id="GO:0020037">
    <property type="term" value="F:heme binding"/>
    <property type="evidence" value="ECO:0007669"/>
    <property type="project" value="TreeGrafter"/>
</dbReference>
<evidence type="ECO:0000256" key="1">
    <source>
        <dbReference type="ARBA" id="ARBA00009817"/>
    </source>
</evidence>
<dbReference type="PANTHER" id="PTHR11220:SF69">
    <property type="entry name" value="HEME-BINDING PROTEIN 2"/>
    <property type="match status" value="1"/>
</dbReference>
<dbReference type="EMBL" id="JBAMIC010000001">
    <property type="protein sequence ID" value="KAK7115537.1"/>
    <property type="molecule type" value="Genomic_DNA"/>
</dbReference>
<evidence type="ECO:0008006" key="5">
    <source>
        <dbReference type="Google" id="ProtNLM"/>
    </source>
</evidence>
<keyword evidence="4" id="KW-1185">Reference proteome</keyword>
<dbReference type="PANTHER" id="PTHR11220">
    <property type="entry name" value="HEME-BINDING PROTEIN-RELATED"/>
    <property type="match status" value="1"/>
</dbReference>
<dbReference type="InterPro" id="IPR011256">
    <property type="entry name" value="Reg_factor_effector_dom_sf"/>
</dbReference>
<feature type="chain" id="PRO_5042874579" description="Heme-binding protein 2-like" evidence="2">
    <location>
        <begin position="33"/>
        <end position="203"/>
    </location>
</feature>
<name>A0AAN9C1B3_9CAEN</name>
<reference evidence="3 4" key="1">
    <citation type="submission" date="2024-02" db="EMBL/GenBank/DDBJ databases">
        <title>Chromosome-scale genome assembly of the rough periwinkle Littorina saxatilis.</title>
        <authorList>
            <person name="De Jode A."/>
            <person name="Faria R."/>
            <person name="Formenti G."/>
            <person name="Sims Y."/>
            <person name="Smith T.P."/>
            <person name="Tracey A."/>
            <person name="Wood J.M.D."/>
            <person name="Zagrodzka Z.B."/>
            <person name="Johannesson K."/>
            <person name="Butlin R.K."/>
            <person name="Leder E.H."/>
        </authorList>
    </citation>
    <scope>NUCLEOTIDE SEQUENCE [LARGE SCALE GENOMIC DNA]</scope>
    <source>
        <strain evidence="3">Snail1</strain>
        <tissue evidence="3">Muscle</tissue>
    </source>
</reference>
<evidence type="ECO:0000256" key="2">
    <source>
        <dbReference type="SAM" id="SignalP"/>
    </source>
</evidence>
<feature type="signal peptide" evidence="2">
    <location>
        <begin position="1"/>
        <end position="32"/>
    </location>
</feature>
<evidence type="ECO:0000313" key="4">
    <source>
        <dbReference type="Proteomes" id="UP001374579"/>
    </source>
</evidence>
<dbReference type="Gene3D" id="3.20.80.10">
    <property type="entry name" value="Regulatory factor, effector binding domain"/>
    <property type="match status" value="1"/>
</dbReference>
<proteinExistence type="inferred from homology"/>
<dbReference type="Proteomes" id="UP001374579">
    <property type="component" value="Unassembled WGS sequence"/>
</dbReference>
<dbReference type="AlphaFoldDB" id="A0AAN9C1B3"/>
<dbReference type="InterPro" id="IPR006917">
    <property type="entry name" value="SOUL_heme-bd"/>
</dbReference>
<keyword evidence="2" id="KW-0732">Signal</keyword>
<protein>
    <recommendedName>
        <fullName evidence="5">Heme-binding protein 2-like</fullName>
    </recommendedName>
</protein>
<accession>A0AAN9C1B3</accession>
<organism evidence="3 4">
    <name type="scientific">Littorina saxatilis</name>
    <dbReference type="NCBI Taxonomy" id="31220"/>
    <lineage>
        <taxon>Eukaryota</taxon>
        <taxon>Metazoa</taxon>
        <taxon>Spiralia</taxon>
        <taxon>Lophotrochozoa</taxon>
        <taxon>Mollusca</taxon>
        <taxon>Gastropoda</taxon>
        <taxon>Caenogastropoda</taxon>
        <taxon>Littorinimorpha</taxon>
        <taxon>Littorinoidea</taxon>
        <taxon>Littorinidae</taxon>
        <taxon>Littorina</taxon>
    </lineage>
</organism>
<comment type="caution">
    <text evidence="3">The sequence shown here is derived from an EMBL/GenBank/DDBJ whole genome shotgun (WGS) entry which is preliminary data.</text>
</comment>
<evidence type="ECO:0000313" key="3">
    <source>
        <dbReference type="EMBL" id="KAK7115537.1"/>
    </source>
</evidence>
<dbReference type="Pfam" id="PF04832">
    <property type="entry name" value="SOUL"/>
    <property type="match status" value="1"/>
</dbReference>
<gene>
    <name evidence="3" type="ORF">V1264_001383</name>
</gene>
<sequence>MLTWCTESTGETFMMEKIVIVLLGCFPLLVHGQAPVFCREFDCPSYTMTENSTEFEVRQYEPTSWVVTNVSSSGNVSAAFGRLYFYLDGRNDRDQQINMTVPVLRATGGGGNATIMFYLGIVNPPNPTDSSVSLLHLPQMSFFVRSFNLDHMPTDGEYERELRALESALGTQSSYDASVAYYAGYHAPWFQGERHNEIWLEQQ</sequence>